<dbReference type="SUPFAM" id="SSF53335">
    <property type="entry name" value="S-adenosyl-L-methionine-dependent methyltransferases"/>
    <property type="match status" value="1"/>
</dbReference>
<keyword evidence="2" id="KW-0808">Transferase</keyword>
<dbReference type="GO" id="GO:0032259">
    <property type="term" value="P:methylation"/>
    <property type="evidence" value="ECO:0007669"/>
    <property type="project" value="UniProtKB-KW"/>
</dbReference>
<sequence length="305" mass="34623">MPESSIKTPHSENQFADYRNFWWNKGFIDLMAKRIKLSKHTSLLDVGCGQCHWSKIITPYLGKPAYVVGVDKDPTWAKGSAELKRFFKDQAAWFELYQGDAMNLPFEDASFDIVTCQTVLIHVGNPTKAVEEMKRVLKPGGTILCVEPNNRIQSLLRTSESENTSIDEMIDHVKYALIVEQGKKRLGFGDNSLGDLLPGMLSKQGFEKIDVRLSDKAIVMVPPYDTQEQMATTKHWKKGNAGDAMNNSDLFYFEAFGDKYLSFYDEYHQKYEGHSERIFEALKNNDFHSAGGALMYLVSGKKPNH</sequence>
<evidence type="ECO:0000313" key="2">
    <source>
        <dbReference type="EMBL" id="WOK07148.1"/>
    </source>
</evidence>
<gene>
    <name evidence="2" type="ORF">RT717_00750</name>
</gene>
<dbReference type="InterPro" id="IPR013216">
    <property type="entry name" value="Methyltransf_11"/>
</dbReference>
<reference evidence="2 3" key="1">
    <citation type="journal article" date="2023" name="Microbiol. Resour. Announc.">
        <title>Complete Genome Sequence of Imperialibacter roseus strain P4T.</title>
        <authorList>
            <person name="Tizabi D.R."/>
            <person name="Bachvaroff T."/>
            <person name="Hill R.T."/>
        </authorList>
    </citation>
    <scope>NUCLEOTIDE SEQUENCE [LARGE SCALE GENOMIC DNA]</scope>
    <source>
        <strain evidence="2 3">P4T</strain>
    </source>
</reference>
<dbReference type="PANTHER" id="PTHR43591">
    <property type="entry name" value="METHYLTRANSFERASE"/>
    <property type="match status" value="1"/>
</dbReference>
<dbReference type="CDD" id="cd02440">
    <property type="entry name" value="AdoMet_MTases"/>
    <property type="match status" value="1"/>
</dbReference>
<proteinExistence type="predicted"/>
<evidence type="ECO:0000313" key="3">
    <source>
        <dbReference type="Proteomes" id="UP001302349"/>
    </source>
</evidence>
<dbReference type="Pfam" id="PF08241">
    <property type="entry name" value="Methyltransf_11"/>
    <property type="match status" value="1"/>
</dbReference>
<organism evidence="2 3">
    <name type="scientific">Imperialibacter roseus</name>
    <dbReference type="NCBI Taxonomy" id="1324217"/>
    <lineage>
        <taxon>Bacteria</taxon>
        <taxon>Pseudomonadati</taxon>
        <taxon>Bacteroidota</taxon>
        <taxon>Cytophagia</taxon>
        <taxon>Cytophagales</taxon>
        <taxon>Flammeovirgaceae</taxon>
        <taxon>Imperialibacter</taxon>
    </lineage>
</organism>
<dbReference type="Proteomes" id="UP001302349">
    <property type="component" value="Chromosome"/>
</dbReference>
<dbReference type="GO" id="GO:0008168">
    <property type="term" value="F:methyltransferase activity"/>
    <property type="evidence" value="ECO:0007669"/>
    <property type="project" value="UniProtKB-KW"/>
</dbReference>
<keyword evidence="3" id="KW-1185">Reference proteome</keyword>
<dbReference type="RefSeq" id="WP_317489835.1">
    <property type="nucleotide sequence ID" value="NZ_CP136051.1"/>
</dbReference>
<dbReference type="InterPro" id="IPR029063">
    <property type="entry name" value="SAM-dependent_MTases_sf"/>
</dbReference>
<evidence type="ECO:0000259" key="1">
    <source>
        <dbReference type="Pfam" id="PF08241"/>
    </source>
</evidence>
<feature type="domain" description="Methyltransferase type 11" evidence="1">
    <location>
        <begin position="44"/>
        <end position="145"/>
    </location>
</feature>
<dbReference type="Gene3D" id="3.40.50.150">
    <property type="entry name" value="Vaccinia Virus protein VP39"/>
    <property type="match status" value="1"/>
</dbReference>
<protein>
    <submittedName>
        <fullName evidence="2">Methyltransferase domain-containing protein</fullName>
    </submittedName>
</protein>
<dbReference type="EMBL" id="CP136051">
    <property type="protein sequence ID" value="WOK07148.1"/>
    <property type="molecule type" value="Genomic_DNA"/>
</dbReference>
<accession>A0ABZ0IRT0</accession>
<keyword evidence="2" id="KW-0489">Methyltransferase</keyword>
<name>A0ABZ0IRT0_9BACT</name>